<dbReference type="Proteomes" id="UP000632273">
    <property type="component" value="Unassembled WGS sequence"/>
</dbReference>
<dbReference type="PROSITE" id="PS51257">
    <property type="entry name" value="PROKAR_LIPOPROTEIN"/>
    <property type="match status" value="1"/>
</dbReference>
<protein>
    <recommendedName>
        <fullName evidence="3">DUF4840 domain-containing protein</fullName>
    </recommendedName>
</protein>
<dbReference type="RefSeq" id="WP_188813392.1">
    <property type="nucleotide sequence ID" value="NZ_BMHT01000003.1"/>
</dbReference>
<name>A0ABQ1U0Q7_9BACT</name>
<comment type="caution">
    <text evidence="1">The sequence shown here is derived from an EMBL/GenBank/DDBJ whole genome shotgun (WGS) entry which is preliminary data.</text>
</comment>
<dbReference type="EMBL" id="BMHT01000003">
    <property type="protein sequence ID" value="GGF07644.1"/>
    <property type="molecule type" value="Genomic_DNA"/>
</dbReference>
<accession>A0ABQ1U0Q7</accession>
<gene>
    <name evidence="1" type="ORF">GCM10011383_18450</name>
</gene>
<keyword evidence="2" id="KW-1185">Reference proteome</keyword>
<evidence type="ECO:0008006" key="3">
    <source>
        <dbReference type="Google" id="ProtNLM"/>
    </source>
</evidence>
<evidence type="ECO:0000313" key="2">
    <source>
        <dbReference type="Proteomes" id="UP000632273"/>
    </source>
</evidence>
<proteinExistence type="predicted"/>
<sequence>MRFFALLSIAAIITSCTPSTDDKIKNFWTWFVNNKESFEHLNESSRDEKLDLIIEHLQPITDGLAVEVSSEIKKTRALVISPEGDKTKFSVVRRIVDAAPLMQGWKVTAFRQRDTSDFILEYRSLKFTPSEMYFHPLVEGDSLDLIIYSKGIKNHNPDTVALYGLITLDNVLGEYDCVMEVRDYDFQDLDDEKDKSDLRPLKELPRFVDNFHRTNK</sequence>
<evidence type="ECO:0000313" key="1">
    <source>
        <dbReference type="EMBL" id="GGF07644.1"/>
    </source>
</evidence>
<organism evidence="1 2">
    <name type="scientific">Hymenobacter cavernae</name>
    <dbReference type="NCBI Taxonomy" id="2044852"/>
    <lineage>
        <taxon>Bacteria</taxon>
        <taxon>Pseudomonadati</taxon>
        <taxon>Bacteroidota</taxon>
        <taxon>Cytophagia</taxon>
        <taxon>Cytophagales</taxon>
        <taxon>Hymenobacteraceae</taxon>
        <taxon>Hymenobacter</taxon>
    </lineage>
</organism>
<reference evidence="2" key="1">
    <citation type="journal article" date="2019" name="Int. J. Syst. Evol. Microbiol.">
        <title>The Global Catalogue of Microorganisms (GCM) 10K type strain sequencing project: providing services to taxonomists for standard genome sequencing and annotation.</title>
        <authorList>
            <consortium name="The Broad Institute Genomics Platform"/>
            <consortium name="The Broad Institute Genome Sequencing Center for Infectious Disease"/>
            <person name="Wu L."/>
            <person name="Ma J."/>
        </authorList>
    </citation>
    <scope>NUCLEOTIDE SEQUENCE [LARGE SCALE GENOMIC DNA]</scope>
    <source>
        <strain evidence="2">CGMCC 1.15197</strain>
    </source>
</reference>